<keyword evidence="3" id="KW-0328">Glycosyltransferase</keyword>
<dbReference type="GO" id="GO:0016020">
    <property type="term" value="C:membrane"/>
    <property type="evidence" value="ECO:0007669"/>
    <property type="project" value="InterPro"/>
</dbReference>
<dbReference type="FunCoup" id="B7P3A0">
    <property type="interactions" value="46"/>
</dbReference>
<dbReference type="VEuPathDB" id="VectorBase:ISCP_003840"/>
<evidence type="ECO:0000313" key="5">
    <source>
        <dbReference type="Proteomes" id="UP000001555"/>
    </source>
</evidence>
<dbReference type="Pfam" id="PF04724">
    <property type="entry name" value="Glyco_transf_17"/>
    <property type="match status" value="1"/>
</dbReference>
<dbReference type="AlphaFoldDB" id="B7P3A0"/>
<keyword evidence="3" id="KW-0808">Transferase</keyword>
<dbReference type="SUPFAM" id="SSF57196">
    <property type="entry name" value="EGF/Laminin"/>
    <property type="match status" value="1"/>
</dbReference>
<dbReference type="GO" id="GO:0003830">
    <property type="term" value="F:beta-1,4-mannosylglycoprotein 4-beta-N-acetylglucosaminyltransferase activity"/>
    <property type="evidence" value="ECO:0007669"/>
    <property type="project" value="UniProtKB-EC"/>
</dbReference>
<dbReference type="Proteomes" id="UP000001555">
    <property type="component" value="Unassembled WGS sequence"/>
</dbReference>
<dbReference type="VEuPathDB" id="VectorBase:ISCW001411"/>
<evidence type="ECO:0000259" key="2">
    <source>
        <dbReference type="PROSITE" id="PS01186"/>
    </source>
</evidence>
<dbReference type="OrthoDB" id="6474464at2759"/>
<evidence type="ECO:0000259" key="1">
    <source>
        <dbReference type="PROSITE" id="PS00022"/>
    </source>
</evidence>
<dbReference type="EMBL" id="ABJB010489976">
    <property type="status" value="NOT_ANNOTATED_CDS"/>
    <property type="molecule type" value="Genomic_DNA"/>
</dbReference>
<dbReference type="InParanoid" id="B7P3A0"/>
<gene>
    <name evidence="3" type="ORF">IscW_ISCW001411</name>
</gene>
<proteinExistence type="predicted"/>
<dbReference type="PROSITE" id="PS01186">
    <property type="entry name" value="EGF_2"/>
    <property type="match status" value="1"/>
</dbReference>
<reference evidence="4" key="2">
    <citation type="submission" date="2020-05" db="UniProtKB">
        <authorList>
            <consortium name="EnsemblMetazoa"/>
        </authorList>
    </citation>
    <scope>IDENTIFICATION</scope>
    <source>
        <strain evidence="4">wikel</strain>
    </source>
</reference>
<organism>
    <name type="scientific">Ixodes scapularis</name>
    <name type="common">Black-legged tick</name>
    <name type="synonym">Deer tick</name>
    <dbReference type="NCBI Taxonomy" id="6945"/>
    <lineage>
        <taxon>Eukaryota</taxon>
        <taxon>Metazoa</taxon>
        <taxon>Ecdysozoa</taxon>
        <taxon>Arthropoda</taxon>
        <taxon>Chelicerata</taxon>
        <taxon>Arachnida</taxon>
        <taxon>Acari</taxon>
        <taxon>Parasitiformes</taxon>
        <taxon>Ixodida</taxon>
        <taxon>Ixodoidea</taxon>
        <taxon>Ixodidae</taxon>
        <taxon>Ixodinae</taxon>
        <taxon>Ixodes</taxon>
    </lineage>
</organism>
<dbReference type="PaxDb" id="6945-B7P3A0"/>
<name>B7P3A0_IXOSC</name>
<dbReference type="VEuPathDB" id="VectorBase:ISCI001411"/>
<dbReference type="HOGENOM" id="CLU_045745_0_0_1"/>
<dbReference type="PANTHER" id="PTHR12224">
    <property type="entry name" value="BETA-1,4-MANNOSYL-GLYCOPROTEIN BETA-1,4-N-ACETYLGLUCOSAMINYL-TRANSFERASE"/>
    <property type="match status" value="1"/>
</dbReference>
<dbReference type="EnsemblMetazoa" id="ISCW001411-RA">
    <property type="protein sequence ID" value="ISCW001411-PA"/>
    <property type="gene ID" value="ISCW001411"/>
</dbReference>
<dbReference type="GO" id="GO:0016757">
    <property type="term" value="F:glycosyltransferase activity"/>
    <property type="evidence" value="ECO:0000318"/>
    <property type="project" value="GO_Central"/>
</dbReference>
<dbReference type="PROSITE" id="PS00022">
    <property type="entry name" value="EGF_1"/>
    <property type="match status" value="1"/>
</dbReference>
<dbReference type="STRING" id="6945.B7P3A0"/>
<protein>
    <submittedName>
        <fullName evidence="3 4">Beta-1,4-mannosyl-glycoprotein beta-1,4-N-acetylglucosaminyl-transferase, putative</fullName>
        <ecNumber evidence="3">2.4.1.144</ecNumber>
    </submittedName>
</protein>
<dbReference type="EMBL" id="ABJB010201488">
    <property type="status" value="NOT_ANNOTATED_CDS"/>
    <property type="molecule type" value="Genomic_DNA"/>
</dbReference>
<accession>B7P3A0</accession>
<dbReference type="GO" id="GO:0006044">
    <property type="term" value="P:N-acetylglucosamine metabolic process"/>
    <property type="evidence" value="ECO:0000318"/>
    <property type="project" value="GO_Central"/>
</dbReference>
<dbReference type="EMBL" id="DS627105">
    <property type="protein sequence ID" value="EEC01072.1"/>
    <property type="molecule type" value="Genomic_DNA"/>
</dbReference>
<dbReference type="InterPro" id="IPR006813">
    <property type="entry name" value="Glyco_trans_17"/>
</dbReference>
<dbReference type="PANTHER" id="PTHR12224:SF0">
    <property type="entry name" value="BETA-1,4-MANNOSYL-GLYCOPROTEIN 4-BETA-N-ACETYLGLUCOSAMINYLTRANSFERASE"/>
    <property type="match status" value="1"/>
</dbReference>
<dbReference type="EC" id="2.4.1.144" evidence="3"/>
<reference evidence="3 5" key="1">
    <citation type="submission" date="2008-03" db="EMBL/GenBank/DDBJ databases">
        <title>Annotation of Ixodes scapularis.</title>
        <authorList>
            <consortium name="Ixodes scapularis Genome Project Consortium"/>
            <person name="Caler E."/>
            <person name="Hannick L.I."/>
            <person name="Bidwell S."/>
            <person name="Joardar V."/>
            <person name="Thiagarajan M."/>
            <person name="Amedeo P."/>
            <person name="Galinsky K.J."/>
            <person name="Schobel S."/>
            <person name="Inman J."/>
            <person name="Hostetler J."/>
            <person name="Miller J."/>
            <person name="Hammond M."/>
            <person name="Megy K."/>
            <person name="Lawson D."/>
            <person name="Kodira C."/>
            <person name="Sutton G."/>
            <person name="Meyer J."/>
            <person name="Hill C.A."/>
            <person name="Birren B."/>
            <person name="Nene V."/>
            <person name="Collins F."/>
            <person name="Alarcon-Chaidez F."/>
            <person name="Wikel S."/>
            <person name="Strausberg R."/>
        </authorList>
    </citation>
    <scope>NUCLEOTIDE SEQUENCE [LARGE SCALE GENOMIC DNA]</scope>
    <source>
        <strain evidence="5">Wikel</strain>
        <strain evidence="3">Wikel colony</strain>
    </source>
</reference>
<sequence length="377" mass="44060">MPNANGGSCFTYGTNSSVSNNSCVCLQGWNGDTCSVPQVLWMDRGVRRWYAQGIIKRRPRPRMIINLFMFNHEIDMLDIRIHVLGDAVDYYVVCESNYTFFGSPKQLYLSSNLSAGFLSEHRHKIVLLRSGFNYAIDKDHWAPENNLRSLLWKEGRHRFQNLRDDDLLMLNDADEIPSRELMLFLKYHDGYREPIVLYLRWFFYGFFWENYLPSVVPSICTVAYLREVYGDDSNLNDRPVIVTSVCTVGYLRDVYGDDSNLVRRNQPFRVIQPTRTSTGTVWNPWTIKGVSPKYAGWHCSWCFSISGIQIKLASSQRDDGIRWADFAEKHDPEYIRFLRREGRFFDESPPLRKADGYRAAPAYVVQEEKRWPYLLDV</sequence>
<dbReference type="InterPro" id="IPR000742">
    <property type="entry name" value="EGF"/>
</dbReference>
<evidence type="ECO:0000313" key="3">
    <source>
        <dbReference type="EMBL" id="EEC01072.1"/>
    </source>
</evidence>
<feature type="domain" description="EGF-like" evidence="1 2">
    <location>
        <begin position="23"/>
        <end position="34"/>
    </location>
</feature>
<evidence type="ECO:0000313" key="4">
    <source>
        <dbReference type="EnsemblMetazoa" id="ISCW001411-PA"/>
    </source>
</evidence>
<keyword evidence="5" id="KW-1185">Reference proteome</keyword>